<reference evidence="1" key="1">
    <citation type="submission" date="2022-10" db="EMBL/GenBank/DDBJ databases">
        <title>Chitinophaga sp. nov., isolated from soil.</title>
        <authorList>
            <person name="Jeon C.O."/>
        </authorList>
    </citation>
    <scope>NUCLEOTIDE SEQUENCE</scope>
    <source>
        <strain evidence="1">R8</strain>
    </source>
</reference>
<proteinExistence type="predicted"/>
<dbReference type="RefSeq" id="WP_244840981.1">
    <property type="nucleotide sequence ID" value="NZ_CP107006.1"/>
</dbReference>
<keyword evidence="2" id="KW-1185">Reference proteome</keyword>
<protein>
    <submittedName>
        <fullName evidence="1">Uncharacterized protein</fullName>
    </submittedName>
</protein>
<evidence type="ECO:0000313" key="2">
    <source>
        <dbReference type="Proteomes" id="UP001162741"/>
    </source>
</evidence>
<name>A0ABY6J1K3_9BACT</name>
<accession>A0ABY6J1K3</accession>
<sequence length="53" mass="6634">MFTFVTIYIIRLYYPKWMEQFRLYADKSRRGNYGRWAMSQSWQGEKPFTFSYS</sequence>
<dbReference type="Proteomes" id="UP001162741">
    <property type="component" value="Chromosome"/>
</dbReference>
<evidence type="ECO:0000313" key="1">
    <source>
        <dbReference type="EMBL" id="UYQ93510.1"/>
    </source>
</evidence>
<organism evidence="1 2">
    <name type="scientific">Chitinophaga horti</name>
    <dbReference type="NCBI Taxonomy" id="2920382"/>
    <lineage>
        <taxon>Bacteria</taxon>
        <taxon>Pseudomonadati</taxon>
        <taxon>Bacteroidota</taxon>
        <taxon>Chitinophagia</taxon>
        <taxon>Chitinophagales</taxon>
        <taxon>Chitinophagaceae</taxon>
        <taxon>Chitinophaga</taxon>
    </lineage>
</organism>
<gene>
    <name evidence="1" type="ORF">MKQ68_00150</name>
</gene>
<dbReference type="EMBL" id="CP107006">
    <property type="protein sequence ID" value="UYQ93510.1"/>
    <property type="molecule type" value="Genomic_DNA"/>
</dbReference>